<dbReference type="GO" id="GO:0006189">
    <property type="term" value="P:'de novo' IMP biosynthetic process"/>
    <property type="evidence" value="ECO:0007669"/>
    <property type="project" value="UniProtKB-UniPathway"/>
</dbReference>
<keyword evidence="5 13" id="KW-0436">Ligase</keyword>
<dbReference type="FunFam" id="3.30.470.20:FF:000020">
    <property type="entry name" value="Probable multifunctional protein ADE2"/>
    <property type="match status" value="1"/>
</dbReference>
<keyword evidence="11" id="KW-0511">Multifunctional enzyme</keyword>
<protein>
    <recommendedName>
        <fullName evidence="12">PurE domain-containing protein</fullName>
    </recommendedName>
</protein>
<dbReference type="CDD" id="cd01416">
    <property type="entry name" value="SAICAR_synt_Ade5"/>
    <property type="match status" value="1"/>
</dbReference>
<dbReference type="Gene3D" id="3.40.50.1970">
    <property type="match status" value="1"/>
</dbReference>
<comment type="similarity">
    <text evidence="4">In the N-terminal section; belongs to the SAICAR synthetase family.</text>
</comment>
<evidence type="ECO:0000256" key="2">
    <source>
        <dbReference type="ARBA" id="ARBA00004747"/>
    </source>
</evidence>
<evidence type="ECO:0000256" key="7">
    <source>
        <dbReference type="ARBA" id="ARBA00022755"/>
    </source>
</evidence>
<name>A0A0J9R126_DROSI</name>
<evidence type="ECO:0000256" key="11">
    <source>
        <dbReference type="ARBA" id="ARBA00023268"/>
    </source>
</evidence>
<dbReference type="Pfam" id="PF01259">
    <property type="entry name" value="SAICAR_synt"/>
    <property type="match status" value="1"/>
</dbReference>
<dbReference type="InterPro" id="IPR028923">
    <property type="entry name" value="SAICAR_synt/ADE2_N"/>
</dbReference>
<keyword evidence="8" id="KW-0210">Decarboxylase</keyword>
<dbReference type="FunFam" id="3.30.200.20:FF:000183">
    <property type="entry name" value="Probable multifunctional protein ADE2"/>
    <property type="match status" value="1"/>
</dbReference>
<comment type="pathway">
    <text evidence="1">Purine metabolism; IMP biosynthesis via de novo pathway; 5-amino-1-(5-phospho-D-ribosyl)imidazole-4-carboxamide from 5-amino-1-(5-phospho-D-ribosyl)imidazole-4-carboxylate: step 1/2.</text>
</comment>
<dbReference type="KEGG" id="dsi:Dsimw501_GD23841"/>
<evidence type="ECO:0000256" key="10">
    <source>
        <dbReference type="ARBA" id="ARBA00023239"/>
    </source>
</evidence>
<evidence type="ECO:0000256" key="5">
    <source>
        <dbReference type="ARBA" id="ARBA00022598"/>
    </source>
</evidence>
<sequence>MPITTIGGYQLGKILIEGKTKKVYDLPDHPGLCLLLSKDRITAFDGLKAHELQGKAAISNTTNGLVFRLLNEAGIRTAYVDQCGDNAFIARKCKMVPIEWVTRRLATGSFIKINPEVPEGYRFAPPKQETCFKDDSSHDPLWCDEQILSSNFECNGLIIGADEVQIMRHTSLVVFEVLERAWKTRNCALVDMKVEFGVDEDGNILLADIIDSDTWRIWPAGDKRLMVDKTVYINLDTVTDGDLNTVKRNYSWVIEQLSSIEPPQNHLVVILVSSAMDVAHGEQIATSLGSLGMEVVLRVCSALKNPEEALQIVRTFEAVIDNLVFVTVDERLNSVANLISANTSFPVINCTPLRSDTMFLNMWSNSNPTSDPEAAAKHVASLLGLGNFMIWSKLRVNKLNNQIAIKKIDTKLRSIRHSPKSS</sequence>
<comment type="similarity">
    <text evidence="3">In the C-terminal section; belongs to the AIR carboxylase family. Class II subfamily.</text>
</comment>
<evidence type="ECO:0000256" key="1">
    <source>
        <dbReference type="ARBA" id="ARBA00004672"/>
    </source>
</evidence>
<dbReference type="InterPro" id="IPR000031">
    <property type="entry name" value="PurE_dom"/>
</dbReference>
<dbReference type="SUPFAM" id="SSF56104">
    <property type="entry name" value="SAICAR synthase-like"/>
    <property type="match status" value="1"/>
</dbReference>
<dbReference type="OrthoDB" id="9991235at2759"/>
<proteinExistence type="inferred from homology"/>
<dbReference type="GO" id="GO:0005524">
    <property type="term" value="F:ATP binding"/>
    <property type="evidence" value="ECO:0007669"/>
    <property type="project" value="UniProtKB-KW"/>
</dbReference>
<comment type="pathway">
    <text evidence="2">Purine metabolism; IMP biosynthesis via de novo pathway; 5-amino-1-(5-phospho-D-ribosyl)imidazole-4-carboxylate from 5-amino-1-(5-phospho-D-ribosyl)imidazole (carboxylase route): step 1/1.</text>
</comment>
<organism evidence="13 14">
    <name type="scientific">Drosophila simulans</name>
    <name type="common">Fruit fly</name>
    <dbReference type="NCBI Taxonomy" id="7240"/>
    <lineage>
        <taxon>Eukaryota</taxon>
        <taxon>Metazoa</taxon>
        <taxon>Ecdysozoa</taxon>
        <taxon>Arthropoda</taxon>
        <taxon>Hexapoda</taxon>
        <taxon>Insecta</taxon>
        <taxon>Pterygota</taxon>
        <taxon>Neoptera</taxon>
        <taxon>Endopterygota</taxon>
        <taxon>Diptera</taxon>
        <taxon>Brachycera</taxon>
        <taxon>Muscomorpha</taxon>
        <taxon>Ephydroidea</taxon>
        <taxon>Drosophilidae</taxon>
        <taxon>Drosophila</taxon>
        <taxon>Sophophora</taxon>
    </lineage>
</organism>
<evidence type="ECO:0000256" key="4">
    <source>
        <dbReference type="ARBA" id="ARBA00011020"/>
    </source>
</evidence>
<dbReference type="AlphaFoldDB" id="A0A0J9R126"/>
<evidence type="ECO:0000256" key="3">
    <source>
        <dbReference type="ARBA" id="ARBA00010478"/>
    </source>
</evidence>
<dbReference type="EMBL" id="CM002910">
    <property type="protein sequence ID" value="KMY89927.1"/>
    <property type="molecule type" value="Genomic_DNA"/>
</dbReference>
<dbReference type="UniPathway" id="UPA00074">
    <property type="reaction ID" value="UER00130"/>
</dbReference>
<reference evidence="13 14" key="1">
    <citation type="journal article" date="2013" name="Genome Res.">
        <title>A second-generation assembly of the Drosophila simulans genome provides new insights into patterns of lineage-specific divergence.</title>
        <authorList>
            <person name="Hu T.T."/>
            <person name="Eisen M.B."/>
            <person name="Thornton K.R."/>
            <person name="Andolfatto P."/>
        </authorList>
    </citation>
    <scope>NUCLEOTIDE SEQUENCE [LARGE SCALE GENOMIC DNA]</scope>
    <source>
        <strain evidence="14">w501</strain>
    </source>
</reference>
<dbReference type="PANTHER" id="PTHR43599:SF3">
    <property type="entry name" value="SI:DKEY-6E2.2"/>
    <property type="match status" value="1"/>
</dbReference>
<dbReference type="PROSITE" id="PS01057">
    <property type="entry name" value="SAICAR_SYNTHETASE_1"/>
    <property type="match status" value="1"/>
</dbReference>
<dbReference type="InterPro" id="IPR050089">
    <property type="entry name" value="SAICAR_synthetase"/>
</dbReference>
<evidence type="ECO:0000256" key="9">
    <source>
        <dbReference type="ARBA" id="ARBA00022840"/>
    </source>
</evidence>
<dbReference type="SUPFAM" id="SSF52255">
    <property type="entry name" value="N5-CAIR mutase (phosphoribosylaminoimidazole carboxylase, PurE)"/>
    <property type="match status" value="1"/>
</dbReference>
<dbReference type="Pfam" id="PF00731">
    <property type="entry name" value="AIRC"/>
    <property type="match status" value="1"/>
</dbReference>
<keyword evidence="7" id="KW-0658">Purine biosynthesis</keyword>
<dbReference type="PANTHER" id="PTHR43599">
    <property type="entry name" value="MULTIFUNCTIONAL PROTEIN ADE2"/>
    <property type="match status" value="1"/>
</dbReference>
<dbReference type="GO" id="GO:0016831">
    <property type="term" value="F:carboxy-lyase activity"/>
    <property type="evidence" value="ECO:0007669"/>
    <property type="project" value="UniProtKB-KW"/>
</dbReference>
<dbReference type="Gene3D" id="3.30.200.20">
    <property type="entry name" value="Phosphorylase Kinase, domain 1"/>
    <property type="match status" value="1"/>
</dbReference>
<dbReference type="HAMAP" id="MF_00137">
    <property type="entry name" value="SAICAR_synth"/>
    <property type="match status" value="1"/>
</dbReference>
<dbReference type="Proteomes" id="UP000035880">
    <property type="component" value="Chromosome 2L"/>
</dbReference>
<dbReference type="InterPro" id="IPR018236">
    <property type="entry name" value="SAICAR_synthetase_CS"/>
</dbReference>
<evidence type="ECO:0000256" key="6">
    <source>
        <dbReference type="ARBA" id="ARBA00022741"/>
    </source>
</evidence>
<dbReference type="Gene3D" id="3.30.470.20">
    <property type="entry name" value="ATP-grasp fold, B domain"/>
    <property type="match status" value="1"/>
</dbReference>
<keyword evidence="6" id="KW-0547">Nucleotide-binding</keyword>
<dbReference type="Bgee" id="FBgn0195211">
    <property type="expression patterns" value="Expressed in embryo"/>
</dbReference>
<keyword evidence="9" id="KW-0067">ATP-binding</keyword>
<evidence type="ECO:0000313" key="14">
    <source>
        <dbReference type="Proteomes" id="UP000035880"/>
    </source>
</evidence>
<feature type="domain" description="PurE" evidence="12">
    <location>
        <begin position="266"/>
        <end position="405"/>
    </location>
</feature>
<gene>
    <name evidence="13" type="primary">Dsim\GD23841</name>
    <name evidence="13" type="ORF">Dsimw501_GD23841</name>
</gene>
<dbReference type="GO" id="GO:0004639">
    <property type="term" value="F:phosphoribosylaminoimidazolesuccinocarboxamide synthase activity"/>
    <property type="evidence" value="ECO:0007669"/>
    <property type="project" value="InterPro"/>
</dbReference>
<evidence type="ECO:0000256" key="8">
    <source>
        <dbReference type="ARBA" id="ARBA00022793"/>
    </source>
</evidence>
<dbReference type="GO" id="GO:0005829">
    <property type="term" value="C:cytosol"/>
    <property type="evidence" value="ECO:0007669"/>
    <property type="project" value="TreeGrafter"/>
</dbReference>
<dbReference type="SMART" id="SM01001">
    <property type="entry name" value="AIRC"/>
    <property type="match status" value="1"/>
</dbReference>
<accession>A0A0J9R126</accession>
<evidence type="ECO:0000259" key="12">
    <source>
        <dbReference type="SMART" id="SM01001"/>
    </source>
</evidence>
<keyword evidence="10" id="KW-0456">Lyase</keyword>
<evidence type="ECO:0000313" key="13">
    <source>
        <dbReference type="EMBL" id="KMY89927.1"/>
    </source>
</evidence>